<accession>A8N7P3</accession>
<dbReference type="VEuPathDB" id="FungiDB:CC1G_02300"/>
<name>A8N7P3_COPC7</name>
<evidence type="ECO:0000256" key="2">
    <source>
        <dbReference type="SAM" id="Phobius"/>
    </source>
</evidence>
<keyword evidence="2" id="KW-1133">Transmembrane helix</keyword>
<gene>
    <name evidence="3" type="ORF">CC1G_02300</name>
</gene>
<keyword evidence="4" id="KW-1185">Reference proteome</keyword>
<evidence type="ECO:0000256" key="1">
    <source>
        <dbReference type="SAM" id="MobiDB-lite"/>
    </source>
</evidence>
<feature type="region of interest" description="Disordered" evidence="1">
    <location>
        <begin position="115"/>
        <end position="150"/>
    </location>
</feature>
<dbReference type="RefSeq" id="XP_001830849.2">
    <property type="nucleotide sequence ID" value="XM_001830797.2"/>
</dbReference>
<reference evidence="3 4" key="1">
    <citation type="journal article" date="2010" name="Proc. Natl. Acad. Sci. U.S.A.">
        <title>Insights into evolution of multicellular fungi from the assembled chromosomes of the mushroom Coprinopsis cinerea (Coprinus cinereus).</title>
        <authorList>
            <person name="Stajich J.E."/>
            <person name="Wilke S.K."/>
            <person name="Ahren D."/>
            <person name="Au C.H."/>
            <person name="Birren B.W."/>
            <person name="Borodovsky M."/>
            <person name="Burns C."/>
            <person name="Canback B."/>
            <person name="Casselton L.A."/>
            <person name="Cheng C.K."/>
            <person name="Deng J."/>
            <person name="Dietrich F.S."/>
            <person name="Fargo D.C."/>
            <person name="Farman M.L."/>
            <person name="Gathman A.C."/>
            <person name="Goldberg J."/>
            <person name="Guigo R."/>
            <person name="Hoegger P.J."/>
            <person name="Hooker J.B."/>
            <person name="Huggins A."/>
            <person name="James T.Y."/>
            <person name="Kamada T."/>
            <person name="Kilaru S."/>
            <person name="Kodira C."/>
            <person name="Kues U."/>
            <person name="Kupfer D."/>
            <person name="Kwan H.S."/>
            <person name="Lomsadze A."/>
            <person name="Li W."/>
            <person name="Lilly W.W."/>
            <person name="Ma L.J."/>
            <person name="Mackey A.J."/>
            <person name="Manning G."/>
            <person name="Martin F."/>
            <person name="Muraguchi H."/>
            <person name="Natvig D.O."/>
            <person name="Palmerini H."/>
            <person name="Ramesh M.A."/>
            <person name="Rehmeyer C.J."/>
            <person name="Roe B.A."/>
            <person name="Shenoy N."/>
            <person name="Stanke M."/>
            <person name="Ter-Hovhannisyan V."/>
            <person name="Tunlid A."/>
            <person name="Velagapudi R."/>
            <person name="Vision T.J."/>
            <person name="Zeng Q."/>
            <person name="Zolan M.E."/>
            <person name="Pukkila P.J."/>
        </authorList>
    </citation>
    <scope>NUCLEOTIDE SEQUENCE [LARGE SCALE GENOMIC DNA]</scope>
    <source>
        <strain evidence="4">Okayama-7 / 130 / ATCC MYA-4618 / FGSC 9003</strain>
    </source>
</reference>
<dbReference type="InParanoid" id="A8N7P3"/>
<proteinExistence type="predicted"/>
<feature type="compositionally biased region" description="Basic and acidic residues" evidence="1">
    <location>
        <begin position="136"/>
        <end position="147"/>
    </location>
</feature>
<organism evidence="3 4">
    <name type="scientific">Coprinopsis cinerea (strain Okayama-7 / 130 / ATCC MYA-4618 / FGSC 9003)</name>
    <name type="common">Inky cap fungus</name>
    <name type="synonym">Hormographiella aspergillata</name>
    <dbReference type="NCBI Taxonomy" id="240176"/>
    <lineage>
        <taxon>Eukaryota</taxon>
        <taxon>Fungi</taxon>
        <taxon>Dikarya</taxon>
        <taxon>Basidiomycota</taxon>
        <taxon>Agaricomycotina</taxon>
        <taxon>Agaricomycetes</taxon>
        <taxon>Agaricomycetidae</taxon>
        <taxon>Agaricales</taxon>
        <taxon>Agaricineae</taxon>
        <taxon>Psathyrellaceae</taxon>
        <taxon>Coprinopsis</taxon>
    </lineage>
</organism>
<dbReference type="EMBL" id="AACS02000003">
    <property type="protein sequence ID" value="EAU90913.2"/>
    <property type="molecule type" value="Genomic_DNA"/>
</dbReference>
<keyword evidence="2" id="KW-0812">Transmembrane</keyword>
<dbReference type="GeneID" id="6007298"/>
<feature type="transmembrane region" description="Helical" evidence="2">
    <location>
        <begin position="153"/>
        <end position="173"/>
    </location>
</feature>
<evidence type="ECO:0000313" key="4">
    <source>
        <dbReference type="Proteomes" id="UP000001861"/>
    </source>
</evidence>
<dbReference type="KEGG" id="cci:CC1G_02300"/>
<protein>
    <submittedName>
        <fullName evidence="3">Uncharacterized protein</fullName>
    </submittedName>
</protein>
<dbReference type="Proteomes" id="UP000001861">
    <property type="component" value="Unassembled WGS sequence"/>
</dbReference>
<dbReference type="AlphaFoldDB" id="A8N7P3"/>
<comment type="caution">
    <text evidence="3">The sequence shown here is derived from an EMBL/GenBank/DDBJ whole genome shotgun (WGS) entry which is preliminary data.</text>
</comment>
<keyword evidence="2" id="KW-0472">Membrane</keyword>
<sequence>MSKHTYGAAPYDEQHIAYPNRHDMHNHTDNNHGYNSIQLGDPDGIGNGVGTPNQVMANDPQLPFDACMFAYGRGFTFNHCKFTLGTYFTSQSPLQEEKKSSVIFFFHTPADHISVPNATLRGDTPDQRRPATSNHVNDHPEDKKKDPGNNIDWTPIAVGAALLVLAGGCIAFSTTRKLAWRPMWTGL</sequence>
<dbReference type="HOGENOM" id="CLU_1447602_0_0_1"/>
<evidence type="ECO:0000313" key="3">
    <source>
        <dbReference type="EMBL" id="EAU90913.2"/>
    </source>
</evidence>